<dbReference type="Proteomes" id="UP000471435">
    <property type="component" value="Unassembled WGS sequence"/>
</dbReference>
<evidence type="ECO:0000313" key="3">
    <source>
        <dbReference type="Proteomes" id="UP000471435"/>
    </source>
</evidence>
<evidence type="ECO:0000259" key="1">
    <source>
        <dbReference type="Pfam" id="PF05050"/>
    </source>
</evidence>
<keyword evidence="3" id="KW-1185">Reference proteome</keyword>
<accession>A0A6I4V1B8</accession>
<keyword evidence="2" id="KW-0489">Methyltransferase</keyword>
<dbReference type="RefSeq" id="WP_160730911.1">
    <property type="nucleotide sequence ID" value="NZ_WTYP01000002.1"/>
</dbReference>
<reference evidence="2 3" key="1">
    <citation type="submission" date="2019-12" db="EMBL/GenBank/DDBJ databases">
        <title>Genomic-based taxomic classification of the family Erythrobacteraceae.</title>
        <authorList>
            <person name="Xu L."/>
        </authorList>
    </citation>
    <scope>NUCLEOTIDE SEQUENCE [LARGE SCALE GENOMIC DNA]</scope>
    <source>
        <strain evidence="2 3">SW-109</strain>
    </source>
</reference>
<proteinExistence type="predicted"/>
<gene>
    <name evidence="2" type="ORF">GRI43_09625</name>
</gene>
<dbReference type="PANTHER" id="PTHR34203">
    <property type="entry name" value="METHYLTRANSFERASE, FKBM FAMILY PROTEIN"/>
    <property type="match status" value="1"/>
</dbReference>
<comment type="caution">
    <text evidence="2">The sequence shown here is derived from an EMBL/GenBank/DDBJ whole genome shotgun (WGS) entry which is preliminary data.</text>
</comment>
<dbReference type="AlphaFoldDB" id="A0A6I4V1B8"/>
<protein>
    <submittedName>
        <fullName evidence="2">FkbM family methyltransferase</fullName>
    </submittedName>
</protein>
<name>A0A6I4V1B8_9SPHN</name>
<dbReference type="GO" id="GO:0008168">
    <property type="term" value="F:methyltransferase activity"/>
    <property type="evidence" value="ECO:0007669"/>
    <property type="project" value="UniProtKB-KW"/>
</dbReference>
<dbReference type="GO" id="GO:0032259">
    <property type="term" value="P:methylation"/>
    <property type="evidence" value="ECO:0007669"/>
    <property type="project" value="UniProtKB-KW"/>
</dbReference>
<feature type="domain" description="Methyltransferase FkbM" evidence="1">
    <location>
        <begin position="68"/>
        <end position="222"/>
    </location>
</feature>
<dbReference type="InterPro" id="IPR006342">
    <property type="entry name" value="FkbM_mtfrase"/>
</dbReference>
<dbReference type="Pfam" id="PF05050">
    <property type="entry name" value="Methyltransf_21"/>
    <property type="match status" value="1"/>
</dbReference>
<dbReference type="PANTHER" id="PTHR34203:SF15">
    <property type="entry name" value="SLL1173 PROTEIN"/>
    <property type="match status" value="1"/>
</dbReference>
<dbReference type="InterPro" id="IPR052514">
    <property type="entry name" value="SAM-dependent_MTase"/>
</dbReference>
<evidence type="ECO:0000313" key="2">
    <source>
        <dbReference type="EMBL" id="MXP47638.1"/>
    </source>
</evidence>
<keyword evidence="2" id="KW-0808">Transferase</keyword>
<dbReference type="InterPro" id="IPR029063">
    <property type="entry name" value="SAM-dependent_MTases_sf"/>
</dbReference>
<dbReference type="EMBL" id="WTYP01000002">
    <property type="protein sequence ID" value="MXP47638.1"/>
    <property type="molecule type" value="Genomic_DNA"/>
</dbReference>
<dbReference type="Gene3D" id="3.40.50.150">
    <property type="entry name" value="Vaccinia Virus protein VP39"/>
    <property type="match status" value="1"/>
</dbReference>
<dbReference type="SUPFAM" id="SSF53335">
    <property type="entry name" value="S-adenosyl-L-methionine-dependent methyltransferases"/>
    <property type="match status" value="1"/>
</dbReference>
<sequence>MERFVFHDELRFAGKVVTFPQVHTGRKLQPTAWFEETIGDGWLHEPRMVDWLVWLSGELAGRKVRFYDIGALFGYFTAIAGALFAGAEIVAIEPEAEAADFIRKTLKANKLDGAQVQEVMLDNTRGSHRFAQAGHRFTRSETGTEFRTCTLDDILLPERKDTAEILKIDTEGHQAAFLPGASSSLIRRQAVLLLEFDRPDKLARYHTTNADLVEPFLAQGYRLYWCDHRIPGAPIERLDRIGPQHECNSMAVLLPPPGDQAL</sequence>
<organism evidence="2 3">
    <name type="scientific">Pontixanthobacter luteolus</name>
    <dbReference type="NCBI Taxonomy" id="295089"/>
    <lineage>
        <taxon>Bacteria</taxon>
        <taxon>Pseudomonadati</taxon>
        <taxon>Pseudomonadota</taxon>
        <taxon>Alphaproteobacteria</taxon>
        <taxon>Sphingomonadales</taxon>
        <taxon>Erythrobacteraceae</taxon>
        <taxon>Pontixanthobacter</taxon>
    </lineage>
</organism>
<dbReference type="OrthoDB" id="7432880at2"/>
<dbReference type="NCBIfam" id="TIGR01444">
    <property type="entry name" value="fkbM_fam"/>
    <property type="match status" value="1"/>
</dbReference>